<dbReference type="STRING" id="1160509.A0A3N4HF64"/>
<sequence length="1268" mass="139872">MVATPVGSSERPFATTARTNIALLVILFSTSNPLALATALTLLTAGSLIIDIISRLSQSITLQLFFLVIPHALSLFQFSLRTALSALFTTIAASSDVIGAVARLANNVPSTVAAKDTYDAISHPTSSFPNNNTITVLPTFTHQQPHEPVSGRDQFSWIVWLSDPTALNQSQTCSARARPVFWTVIEHLRLLWATMTDTRRLVSNERPPDNSVSSIAWLTPPIPLPTCSLLMLPSGTSPTQPSGPSLNLWAFLKQVPMALTGLTTIDDVATLPADVAHHLPSAIVLVLLPDQLHQWCVAADLPLVLAAGRQQLVEHAPQCPNQLVLVLVLQPRHELFPTMFVATETEESTCHNLPHSPVVESYSKPKDDSLSMFSGIPPVGRTTTRDNKHRPLVHQEEPVSTRKWRILRPLISGNGATSSNVNGNPWRRRKQRCHQSHHPMRQASLRSRVTQPVQEGTNQTQTNIKPTPAPALIHATHSTPVTTATMVDSSSDDEGLFPRPSLDLVREALKLETAQNTLSVTLIQKLNRIRLRYGQTRWDQLKANYPSGITYTPSDYSTLRRQFLDLYETWLWLAEPLPSPPAELLGKRRKSTRSPMKTVPEPLPVALQDTDPITSLVLRQKGLPETPPNRSVFSIPPSAWLSTQGARLSAILAGFPRASPYSSVQGNRTLPGHYPSSGASGVNSGEIPTAELHKENERSYMEFDSFADLRFPPARRTESLYSEEQSHEDGLEHSPEDGLERSPSSSQDHELPPWEGPSFSDHELPPWDDPLGFSPLGFERLHENQSPYVDEENEEENDEEFPSFYYPPGPLFARRQAFERQTRLESSDSFSEADERVCYSPQQKGKERAVEPRIEKGWRPQLSDSSSSLSSLLTSSPTSTHQHHPQTAFSTNDLQSFATPTPLAAFRSSRSSSSVSMVSFSETQFTSLLTAITGAMNGAGKPVSFKDAKVGIFYPGMPVDASHPAGRSCVVNGQTYYRSARLMKSEIEAQKEALGGAEVAKNLPSKLEGQARAWWRDILTKTDRENMLKDDSCELWISKLLTQFERDDEDPLAALYENKFTVARLRAGDDIVTWAMEQSSIIAEAGFSDARKVKALYCCFDADLKNEFGPPAESTLMTAYMSLIQTKAHVYRQKILQRDQETRSMQARTLNDLISVIRQTGRSVPQAALEASSLGAPAPVSVQISTTRQTDVSPYARPSNQGVAPFTGRPCRHCDGAHMDNTCPQRPNGAGSRPCRFCAGAHMDHACPQKPVGFKNCANCNGTHYGCL</sequence>
<feature type="compositionally biased region" description="Polar residues" evidence="1">
    <location>
        <begin position="444"/>
        <end position="465"/>
    </location>
</feature>
<feature type="compositionally biased region" description="Acidic residues" evidence="1">
    <location>
        <begin position="789"/>
        <end position="801"/>
    </location>
</feature>
<dbReference type="AlphaFoldDB" id="A0A3N4HF64"/>
<feature type="region of interest" description="Disordered" evidence="1">
    <location>
        <begin position="718"/>
        <end position="778"/>
    </location>
</feature>
<feature type="compositionally biased region" description="Low complexity" evidence="1">
    <location>
        <begin position="860"/>
        <end position="880"/>
    </location>
</feature>
<feature type="region of interest" description="Disordered" evidence="1">
    <location>
        <begin position="661"/>
        <end position="686"/>
    </location>
</feature>
<feature type="region of interest" description="Disordered" evidence="1">
    <location>
        <begin position="787"/>
        <end position="806"/>
    </location>
</feature>
<feature type="compositionally biased region" description="Basic and acidic residues" evidence="1">
    <location>
        <begin position="844"/>
        <end position="858"/>
    </location>
</feature>
<dbReference type="Proteomes" id="UP000275078">
    <property type="component" value="Unassembled WGS sequence"/>
</dbReference>
<feature type="region of interest" description="Disordered" evidence="1">
    <location>
        <begin position="584"/>
        <end position="605"/>
    </location>
</feature>
<organism evidence="2 3">
    <name type="scientific">Ascobolus immersus RN42</name>
    <dbReference type="NCBI Taxonomy" id="1160509"/>
    <lineage>
        <taxon>Eukaryota</taxon>
        <taxon>Fungi</taxon>
        <taxon>Dikarya</taxon>
        <taxon>Ascomycota</taxon>
        <taxon>Pezizomycotina</taxon>
        <taxon>Pezizomycetes</taxon>
        <taxon>Pezizales</taxon>
        <taxon>Ascobolaceae</taxon>
        <taxon>Ascobolus</taxon>
    </lineage>
</organism>
<evidence type="ECO:0000313" key="3">
    <source>
        <dbReference type="Proteomes" id="UP000275078"/>
    </source>
</evidence>
<dbReference type="EMBL" id="ML119981">
    <property type="protein sequence ID" value="RPA71061.1"/>
    <property type="molecule type" value="Genomic_DNA"/>
</dbReference>
<feature type="compositionally biased region" description="Basic and acidic residues" evidence="1">
    <location>
        <begin position="724"/>
        <end position="740"/>
    </location>
</feature>
<accession>A0A3N4HF64</accession>
<evidence type="ECO:0000256" key="1">
    <source>
        <dbReference type="SAM" id="MobiDB-lite"/>
    </source>
</evidence>
<feature type="region of interest" description="Disordered" evidence="1">
    <location>
        <begin position="415"/>
        <end position="467"/>
    </location>
</feature>
<reference evidence="2 3" key="1">
    <citation type="journal article" date="2018" name="Nat. Ecol. Evol.">
        <title>Pezizomycetes genomes reveal the molecular basis of ectomycorrhizal truffle lifestyle.</title>
        <authorList>
            <person name="Murat C."/>
            <person name="Payen T."/>
            <person name="Noel B."/>
            <person name="Kuo A."/>
            <person name="Morin E."/>
            <person name="Chen J."/>
            <person name="Kohler A."/>
            <person name="Krizsan K."/>
            <person name="Balestrini R."/>
            <person name="Da Silva C."/>
            <person name="Montanini B."/>
            <person name="Hainaut M."/>
            <person name="Levati E."/>
            <person name="Barry K.W."/>
            <person name="Belfiori B."/>
            <person name="Cichocki N."/>
            <person name="Clum A."/>
            <person name="Dockter R.B."/>
            <person name="Fauchery L."/>
            <person name="Guy J."/>
            <person name="Iotti M."/>
            <person name="Le Tacon F."/>
            <person name="Lindquist E.A."/>
            <person name="Lipzen A."/>
            <person name="Malagnac F."/>
            <person name="Mello A."/>
            <person name="Molinier V."/>
            <person name="Miyauchi S."/>
            <person name="Poulain J."/>
            <person name="Riccioni C."/>
            <person name="Rubini A."/>
            <person name="Sitrit Y."/>
            <person name="Splivallo R."/>
            <person name="Traeger S."/>
            <person name="Wang M."/>
            <person name="Zifcakova L."/>
            <person name="Wipf D."/>
            <person name="Zambonelli A."/>
            <person name="Paolocci F."/>
            <person name="Nowrousian M."/>
            <person name="Ottonello S."/>
            <person name="Baldrian P."/>
            <person name="Spatafora J.W."/>
            <person name="Henrissat B."/>
            <person name="Nagy L.G."/>
            <person name="Aury J.M."/>
            <person name="Wincker P."/>
            <person name="Grigoriev I.V."/>
            <person name="Bonfante P."/>
            <person name="Martin F.M."/>
        </authorList>
    </citation>
    <scope>NUCLEOTIDE SEQUENCE [LARGE SCALE GENOMIC DNA]</scope>
    <source>
        <strain evidence="2 3">RN42</strain>
    </source>
</reference>
<gene>
    <name evidence="2" type="ORF">BJ508DRAFT_336439</name>
</gene>
<evidence type="ECO:0000313" key="2">
    <source>
        <dbReference type="EMBL" id="RPA71061.1"/>
    </source>
</evidence>
<feature type="compositionally biased region" description="Basic residues" evidence="1">
    <location>
        <begin position="426"/>
        <end position="440"/>
    </location>
</feature>
<feature type="region of interest" description="Disordered" evidence="1">
    <location>
        <begin position="362"/>
        <end position="386"/>
    </location>
</feature>
<keyword evidence="3" id="KW-1185">Reference proteome</keyword>
<proteinExistence type="predicted"/>
<protein>
    <submittedName>
        <fullName evidence="2">Uncharacterized protein</fullName>
    </submittedName>
</protein>
<name>A0A3N4HF64_ASCIM</name>
<feature type="region of interest" description="Disordered" evidence="1">
    <location>
        <begin position="819"/>
        <end position="893"/>
    </location>
</feature>